<protein>
    <recommendedName>
        <fullName evidence="4">DUF3558 domain-containing protein</fullName>
    </recommendedName>
</protein>
<dbReference type="Proteomes" id="UP001317870">
    <property type="component" value="Chromosome"/>
</dbReference>
<keyword evidence="3" id="KW-1185">Reference proteome</keyword>
<sequence length="144" mass="15942">MKYLLAATFVAIAVLCMPNSAAAEPNPADLEFTASSAYREYQNNIAKFTGQVSYSSNMFAWSLKLLPATQSVVYGDMNCRTTIGGIAGYSDDHPNIPRDYLLHSSVKIDRGRWYKLRSRCDFKVLTDAGMQPGNVETAVDFIAR</sequence>
<evidence type="ECO:0008006" key="4">
    <source>
        <dbReference type="Google" id="ProtNLM"/>
    </source>
</evidence>
<dbReference type="RefSeq" id="WP_281876853.1">
    <property type="nucleotide sequence ID" value="NZ_AP026978.1"/>
</dbReference>
<keyword evidence="1" id="KW-0732">Signal</keyword>
<organism evidence="2 3">
    <name type="scientific">Nocardia sputorum</name>
    <dbReference type="NCBI Taxonomy" id="2984338"/>
    <lineage>
        <taxon>Bacteria</taxon>
        <taxon>Bacillati</taxon>
        <taxon>Actinomycetota</taxon>
        <taxon>Actinomycetes</taxon>
        <taxon>Mycobacteriales</taxon>
        <taxon>Nocardiaceae</taxon>
        <taxon>Nocardia</taxon>
    </lineage>
</organism>
<feature type="signal peptide" evidence="1">
    <location>
        <begin position="1"/>
        <end position="22"/>
    </location>
</feature>
<evidence type="ECO:0000313" key="3">
    <source>
        <dbReference type="Proteomes" id="UP001317870"/>
    </source>
</evidence>
<evidence type="ECO:0000256" key="1">
    <source>
        <dbReference type="SAM" id="SignalP"/>
    </source>
</evidence>
<proteinExistence type="predicted"/>
<evidence type="ECO:0000313" key="2">
    <source>
        <dbReference type="EMBL" id="BDU03682.1"/>
    </source>
</evidence>
<gene>
    <name evidence="2" type="ORF">IFM12276_67100</name>
</gene>
<feature type="chain" id="PRO_5045121914" description="DUF3558 domain-containing protein" evidence="1">
    <location>
        <begin position="23"/>
        <end position="144"/>
    </location>
</feature>
<accession>A0ABM8D866</accession>
<dbReference type="EMBL" id="AP026978">
    <property type="protein sequence ID" value="BDU03682.1"/>
    <property type="molecule type" value="Genomic_DNA"/>
</dbReference>
<reference evidence="2 3" key="1">
    <citation type="submission" date="2022-11" db="EMBL/GenBank/DDBJ databases">
        <title>Genome Sequencing of Nocardia sp. ON39_IFM12276 and assembly.</title>
        <authorList>
            <person name="Shimojima M."/>
            <person name="Toyokawa M."/>
            <person name="Uesaka K."/>
        </authorList>
    </citation>
    <scope>NUCLEOTIDE SEQUENCE [LARGE SCALE GENOMIC DNA]</scope>
    <source>
        <strain evidence="2 3">IFM 12276</strain>
    </source>
</reference>
<name>A0ABM8D866_9NOCA</name>